<gene>
    <name evidence="2" type="ORF">F3Y22_tig00111671pilonHSYRG00187</name>
</gene>
<sequence>MGSEGACLQHANKLKAENFLISLLKLAHGREWVEKQDRIQLSDILSLKAVTHEDQPGILELELTEPPAFYHEIDPQPRKHTQWRMVSDFTGGQLYLQVILCSIRPLERPLEKLLGFDHRLRMLSQQGFPSLGSPYFPRRSFGGFSLGFCGQLHITQQQQQLSFPNVPTQANQPAPLN</sequence>
<evidence type="ECO:0000313" key="3">
    <source>
        <dbReference type="Proteomes" id="UP000436088"/>
    </source>
</evidence>
<keyword evidence="3" id="KW-1185">Reference proteome</keyword>
<accession>A0A6A2YIN5</accession>
<feature type="domain" description="TRF2/HOY1 PH-like" evidence="1">
    <location>
        <begin position="38"/>
        <end position="95"/>
    </location>
</feature>
<dbReference type="AlphaFoldDB" id="A0A6A2YIN5"/>
<dbReference type="Proteomes" id="UP000436088">
    <property type="component" value="Unassembled WGS sequence"/>
</dbReference>
<dbReference type="Pfam" id="PF24818">
    <property type="entry name" value="PH_TRF2_HOY1"/>
    <property type="match status" value="1"/>
</dbReference>
<evidence type="ECO:0000259" key="1">
    <source>
        <dbReference type="Pfam" id="PF24818"/>
    </source>
</evidence>
<name>A0A6A2YIN5_HIBSY</name>
<dbReference type="EMBL" id="VEPZ02001401">
    <property type="protein sequence ID" value="KAE8675444.1"/>
    <property type="molecule type" value="Genomic_DNA"/>
</dbReference>
<organism evidence="2 3">
    <name type="scientific">Hibiscus syriacus</name>
    <name type="common">Rose of Sharon</name>
    <dbReference type="NCBI Taxonomy" id="106335"/>
    <lineage>
        <taxon>Eukaryota</taxon>
        <taxon>Viridiplantae</taxon>
        <taxon>Streptophyta</taxon>
        <taxon>Embryophyta</taxon>
        <taxon>Tracheophyta</taxon>
        <taxon>Spermatophyta</taxon>
        <taxon>Magnoliopsida</taxon>
        <taxon>eudicotyledons</taxon>
        <taxon>Gunneridae</taxon>
        <taxon>Pentapetalae</taxon>
        <taxon>rosids</taxon>
        <taxon>malvids</taxon>
        <taxon>Malvales</taxon>
        <taxon>Malvaceae</taxon>
        <taxon>Malvoideae</taxon>
        <taxon>Hibiscus</taxon>
    </lineage>
</organism>
<dbReference type="InterPro" id="IPR057939">
    <property type="entry name" value="TRF2_HOY1_PH"/>
</dbReference>
<proteinExistence type="predicted"/>
<evidence type="ECO:0000313" key="2">
    <source>
        <dbReference type="EMBL" id="KAE8675444.1"/>
    </source>
</evidence>
<comment type="caution">
    <text evidence="2">The sequence shown here is derived from an EMBL/GenBank/DDBJ whole genome shotgun (WGS) entry which is preliminary data.</text>
</comment>
<dbReference type="PANTHER" id="PTHR33494">
    <property type="entry name" value="OS02G0793800 PROTEIN"/>
    <property type="match status" value="1"/>
</dbReference>
<dbReference type="PANTHER" id="PTHR33494:SF5">
    <property type="entry name" value="F10A16.6 PROTEIN"/>
    <property type="match status" value="1"/>
</dbReference>
<reference evidence="2" key="1">
    <citation type="submission" date="2019-09" db="EMBL/GenBank/DDBJ databases">
        <title>Draft genome information of white flower Hibiscus syriacus.</title>
        <authorList>
            <person name="Kim Y.-M."/>
        </authorList>
    </citation>
    <scope>NUCLEOTIDE SEQUENCE [LARGE SCALE GENOMIC DNA]</scope>
    <source>
        <strain evidence="2">YM2019G1</strain>
    </source>
</reference>
<protein>
    <recommendedName>
        <fullName evidence="1">TRF2/HOY1 PH-like domain-containing protein</fullName>
    </recommendedName>
</protein>